<feature type="compositionally biased region" description="Basic residues" evidence="7">
    <location>
        <begin position="228"/>
        <end position="238"/>
    </location>
</feature>
<feature type="region of interest" description="Disordered" evidence="7">
    <location>
        <begin position="216"/>
        <end position="252"/>
    </location>
</feature>
<evidence type="ECO:0000313" key="10">
    <source>
        <dbReference type="Proteomes" id="UP000317422"/>
    </source>
</evidence>
<feature type="transmembrane region" description="Helical" evidence="6">
    <location>
        <begin position="138"/>
        <end position="166"/>
    </location>
</feature>
<comment type="similarity">
    <text evidence="6">Belongs to the binding-protein-dependent transport system permease family.</text>
</comment>
<evidence type="ECO:0000256" key="3">
    <source>
        <dbReference type="ARBA" id="ARBA00022692"/>
    </source>
</evidence>
<feature type="domain" description="ABC transmembrane type-1" evidence="8">
    <location>
        <begin position="24"/>
        <end position="205"/>
    </location>
</feature>
<evidence type="ECO:0000256" key="7">
    <source>
        <dbReference type="SAM" id="MobiDB-lite"/>
    </source>
</evidence>
<feature type="transmembrane region" description="Helical" evidence="6">
    <location>
        <begin position="87"/>
        <end position="106"/>
    </location>
</feature>
<name>A0A543NGB1_9ACTN</name>
<dbReference type="Pfam" id="PF00528">
    <property type="entry name" value="BPD_transp_1"/>
    <property type="match status" value="1"/>
</dbReference>
<organism evidence="9 10">
    <name type="scientific">Haloactinospora alba</name>
    <dbReference type="NCBI Taxonomy" id="405555"/>
    <lineage>
        <taxon>Bacteria</taxon>
        <taxon>Bacillati</taxon>
        <taxon>Actinomycetota</taxon>
        <taxon>Actinomycetes</taxon>
        <taxon>Streptosporangiales</taxon>
        <taxon>Nocardiopsidaceae</taxon>
        <taxon>Haloactinospora</taxon>
    </lineage>
</organism>
<dbReference type="GO" id="GO:0005886">
    <property type="term" value="C:plasma membrane"/>
    <property type="evidence" value="ECO:0007669"/>
    <property type="project" value="UniProtKB-SubCell"/>
</dbReference>
<gene>
    <name evidence="9" type="ORF">FHX37_0721</name>
</gene>
<dbReference type="PROSITE" id="PS50928">
    <property type="entry name" value="ABC_TM1"/>
    <property type="match status" value="1"/>
</dbReference>
<keyword evidence="10" id="KW-1185">Reference proteome</keyword>
<feature type="transmembrane region" description="Helical" evidence="6">
    <location>
        <begin position="59"/>
        <end position="81"/>
    </location>
</feature>
<evidence type="ECO:0000313" key="9">
    <source>
        <dbReference type="EMBL" id="TQN30833.1"/>
    </source>
</evidence>
<keyword evidence="2 6" id="KW-0813">Transport</keyword>
<dbReference type="Gene3D" id="1.10.3720.10">
    <property type="entry name" value="MetI-like"/>
    <property type="match status" value="1"/>
</dbReference>
<dbReference type="InterPro" id="IPR000515">
    <property type="entry name" value="MetI-like"/>
</dbReference>
<dbReference type="InterPro" id="IPR035906">
    <property type="entry name" value="MetI-like_sf"/>
</dbReference>
<evidence type="ECO:0000256" key="1">
    <source>
        <dbReference type="ARBA" id="ARBA00004141"/>
    </source>
</evidence>
<evidence type="ECO:0000256" key="4">
    <source>
        <dbReference type="ARBA" id="ARBA00022989"/>
    </source>
</evidence>
<dbReference type="PANTHER" id="PTHR30177:SF4">
    <property type="entry name" value="OSMOPROTECTANT IMPORT PERMEASE PROTEIN OSMW"/>
    <property type="match status" value="1"/>
</dbReference>
<dbReference type="CDD" id="cd06261">
    <property type="entry name" value="TM_PBP2"/>
    <property type="match status" value="1"/>
</dbReference>
<accession>A0A543NGB1</accession>
<feature type="transmembrane region" description="Helical" evidence="6">
    <location>
        <begin position="186"/>
        <end position="207"/>
    </location>
</feature>
<dbReference type="PANTHER" id="PTHR30177">
    <property type="entry name" value="GLYCINE BETAINE/L-PROLINE TRANSPORT SYSTEM PERMEASE PROTEIN PROW"/>
    <property type="match status" value="1"/>
</dbReference>
<sequence>MADEQFLRWEWIARNLGDPIGVRLLQHLQLSFLSILLGLLIALPAGVAAARWRRLYPPLLTGVNVLYAIPSIALFILLLPYTGLSPATAIIPLALYTLAILVPNVADGLNQVPSHVRQAAVAMGFGPLRRLLRVELPIAVPVVIAGLRVAAVATISMVSVAGLVGLGGLGQLVLSAGFQRQFPTPVVVGIALSVALALLVDGALVLLQRALTPWKRGRGPARASRTSRPFRRSGRGLSKRAPAEAPEPEGAG</sequence>
<dbReference type="OrthoDB" id="3233284at2"/>
<feature type="transmembrane region" description="Helical" evidence="6">
    <location>
        <begin position="32"/>
        <end position="52"/>
    </location>
</feature>
<proteinExistence type="inferred from homology"/>
<comment type="subcellular location">
    <subcellularLocation>
        <location evidence="6">Cell membrane</location>
        <topology evidence="6">Multi-pass membrane protein</topology>
    </subcellularLocation>
    <subcellularLocation>
        <location evidence="1">Membrane</location>
        <topology evidence="1">Multi-pass membrane protein</topology>
    </subcellularLocation>
</comment>
<evidence type="ECO:0000256" key="2">
    <source>
        <dbReference type="ARBA" id="ARBA00022448"/>
    </source>
</evidence>
<keyword evidence="5 6" id="KW-0472">Membrane</keyword>
<dbReference type="SUPFAM" id="SSF161098">
    <property type="entry name" value="MetI-like"/>
    <property type="match status" value="1"/>
</dbReference>
<dbReference type="AlphaFoldDB" id="A0A543NGB1"/>
<dbReference type="RefSeq" id="WP_141922076.1">
    <property type="nucleotide sequence ID" value="NZ_VFQC01000001.1"/>
</dbReference>
<dbReference type="EMBL" id="VFQC01000001">
    <property type="protein sequence ID" value="TQN30833.1"/>
    <property type="molecule type" value="Genomic_DNA"/>
</dbReference>
<comment type="caution">
    <text evidence="9">The sequence shown here is derived from an EMBL/GenBank/DDBJ whole genome shotgun (WGS) entry which is preliminary data.</text>
</comment>
<evidence type="ECO:0000256" key="5">
    <source>
        <dbReference type="ARBA" id="ARBA00023136"/>
    </source>
</evidence>
<dbReference type="Proteomes" id="UP000317422">
    <property type="component" value="Unassembled WGS sequence"/>
</dbReference>
<keyword evidence="4 6" id="KW-1133">Transmembrane helix</keyword>
<keyword evidence="3 6" id="KW-0812">Transmembrane</keyword>
<evidence type="ECO:0000256" key="6">
    <source>
        <dbReference type="RuleBase" id="RU363032"/>
    </source>
</evidence>
<protein>
    <submittedName>
        <fullName evidence="9">Osmoprotectant transport system permease protein</fullName>
    </submittedName>
</protein>
<dbReference type="GO" id="GO:0031460">
    <property type="term" value="P:glycine betaine transport"/>
    <property type="evidence" value="ECO:0007669"/>
    <property type="project" value="TreeGrafter"/>
</dbReference>
<evidence type="ECO:0000259" key="8">
    <source>
        <dbReference type="PROSITE" id="PS50928"/>
    </source>
</evidence>
<dbReference type="GO" id="GO:0055085">
    <property type="term" value="P:transmembrane transport"/>
    <property type="evidence" value="ECO:0007669"/>
    <property type="project" value="InterPro"/>
</dbReference>
<reference evidence="9 10" key="1">
    <citation type="submission" date="2019-06" db="EMBL/GenBank/DDBJ databases">
        <title>Sequencing the genomes of 1000 actinobacteria strains.</title>
        <authorList>
            <person name="Klenk H.-P."/>
        </authorList>
    </citation>
    <scope>NUCLEOTIDE SEQUENCE [LARGE SCALE GENOMIC DNA]</scope>
    <source>
        <strain evidence="9 10">DSM 45015</strain>
    </source>
</reference>
<dbReference type="InterPro" id="IPR051204">
    <property type="entry name" value="ABC_transp_perm/SBD"/>
</dbReference>